<evidence type="ECO:0000259" key="10">
    <source>
        <dbReference type="SMART" id="SM00845"/>
    </source>
</evidence>
<dbReference type="FunFam" id="1.10.150.380:FF:000001">
    <property type="entry name" value="Aspartyl/glutamyl-tRNA(Asn/Gln) amidotransferase subunit B"/>
    <property type="match status" value="1"/>
</dbReference>
<dbReference type="GO" id="GO:0050567">
    <property type="term" value="F:glutaminyl-tRNA synthase (glutamine-hydrolyzing) activity"/>
    <property type="evidence" value="ECO:0007669"/>
    <property type="project" value="TreeGrafter"/>
</dbReference>
<evidence type="ECO:0000256" key="1">
    <source>
        <dbReference type="ARBA" id="ARBA00005306"/>
    </source>
</evidence>
<dbReference type="PANTHER" id="PTHR11659">
    <property type="entry name" value="GLUTAMYL-TRNA GLN AMIDOTRANSFERASE SUBUNIT B MITOCHONDRIAL AND PROKARYOTIC PET112-RELATED"/>
    <property type="match status" value="1"/>
</dbReference>
<dbReference type="Gene3D" id="1.10.150.380">
    <property type="entry name" value="GatB domain, N-terminal subdomain"/>
    <property type="match status" value="1"/>
</dbReference>
<dbReference type="Gene3D" id="1.10.10.410">
    <property type="match status" value="1"/>
</dbReference>
<dbReference type="InterPro" id="IPR006075">
    <property type="entry name" value="Asn/Gln-tRNA_Trfase_suB/E_cat"/>
</dbReference>
<dbReference type="AlphaFoldDB" id="A0A382NA20"/>
<evidence type="ECO:0000256" key="2">
    <source>
        <dbReference type="ARBA" id="ARBA00011123"/>
    </source>
</evidence>
<evidence type="ECO:0000256" key="5">
    <source>
        <dbReference type="ARBA" id="ARBA00022840"/>
    </source>
</evidence>
<accession>A0A382NA20</accession>
<comment type="function">
    <text evidence="7">Allows the formation of correctly charged Asn-tRNA(Asn) or Gln-tRNA(Gln) through the transamidation of misacylated Asp-tRNA(Asn) or Glu-tRNA(Gln) in organisms which lack either or both of asparaginyl-tRNA or glutaminyl-tRNA synthetases. The reaction takes place in the presence of glutamine and ATP through an activated phospho-Asp-tRNA(Asn) or phospho-Glu-tRNA(Gln).</text>
</comment>
<gene>
    <name evidence="11" type="ORF">METZ01_LOCUS310029</name>
</gene>
<dbReference type="InterPro" id="IPR014746">
    <property type="entry name" value="Gln_synth/guanido_kin_cat_dom"/>
</dbReference>
<proteinExistence type="inferred from homology"/>
<dbReference type="InterPro" id="IPR003789">
    <property type="entry name" value="Asn/Gln_tRNA_amidoTrase-B-like"/>
</dbReference>
<keyword evidence="5" id="KW-0067">ATP-binding</keyword>
<dbReference type="InterPro" id="IPR023168">
    <property type="entry name" value="GatB_Yqey_C_2"/>
</dbReference>
<keyword evidence="6" id="KW-0648">Protein biosynthesis</keyword>
<evidence type="ECO:0000313" key="11">
    <source>
        <dbReference type="EMBL" id="SVC57175.1"/>
    </source>
</evidence>
<dbReference type="GO" id="GO:0070681">
    <property type="term" value="P:glutaminyl-tRNAGln biosynthesis via transamidation"/>
    <property type="evidence" value="ECO:0007669"/>
    <property type="project" value="TreeGrafter"/>
</dbReference>
<dbReference type="SUPFAM" id="SSF55931">
    <property type="entry name" value="Glutamine synthetase/guanido kinase"/>
    <property type="match status" value="1"/>
</dbReference>
<dbReference type="InterPro" id="IPR018027">
    <property type="entry name" value="Asn/Gln_amidotransferase"/>
</dbReference>
<dbReference type="EMBL" id="UINC01098562">
    <property type="protein sequence ID" value="SVC57175.1"/>
    <property type="molecule type" value="Genomic_DNA"/>
</dbReference>
<dbReference type="SUPFAM" id="SSF89095">
    <property type="entry name" value="GatB/YqeY motif"/>
    <property type="match status" value="1"/>
</dbReference>
<protein>
    <recommendedName>
        <fullName evidence="10">Asn/Gln amidotransferase domain-containing protein</fullName>
    </recommendedName>
</protein>
<sequence length="372" mass="41642">QISQFEIPIVGQGEIEISTEEGETKMVGITRAHLEEDAGKSIHDLYDDYTAIDLNRAGTPLLEIVSEPDMRSAKEAVAYAKKVHSLVQYIGICDGNMQEGSFRCDANVSIRKKGAKELGTRTELKNINSFKFLEKAINLEVQRQQDVIEDGEEVVQETRLYDDMKNETRSMRSKEEANDYRYFPDPDLLPVEIDDALLTQIKTTLPELPTEKKSRFIREFSLSTYDAENLTSQKAFADFFESMLSEDTDAKLSANWVMGELSAALNKNQMDIKDSPISAIELSGLVKRIEDETISGKIAKDVFKAMWKGQGSADEVIESQGLKQMTDITAIESIIDKVLANNSSQVEQFKSGNTKMLGFFVGQVMKETQGKA</sequence>
<keyword evidence="3" id="KW-0436">Ligase</keyword>
<comment type="catalytic activity">
    <reaction evidence="8">
        <text>L-aspartyl-tRNA(Asn) + L-glutamine + ATP + H2O = L-asparaginyl-tRNA(Asn) + L-glutamate + ADP + phosphate + 2 H(+)</text>
        <dbReference type="Rhea" id="RHEA:14513"/>
        <dbReference type="Rhea" id="RHEA-COMP:9674"/>
        <dbReference type="Rhea" id="RHEA-COMP:9677"/>
        <dbReference type="ChEBI" id="CHEBI:15377"/>
        <dbReference type="ChEBI" id="CHEBI:15378"/>
        <dbReference type="ChEBI" id="CHEBI:29985"/>
        <dbReference type="ChEBI" id="CHEBI:30616"/>
        <dbReference type="ChEBI" id="CHEBI:43474"/>
        <dbReference type="ChEBI" id="CHEBI:58359"/>
        <dbReference type="ChEBI" id="CHEBI:78515"/>
        <dbReference type="ChEBI" id="CHEBI:78516"/>
        <dbReference type="ChEBI" id="CHEBI:456216"/>
    </reaction>
</comment>
<feature type="domain" description="Asn/Gln amidotransferase" evidence="10">
    <location>
        <begin position="238"/>
        <end position="371"/>
    </location>
</feature>
<dbReference type="Pfam" id="PF02934">
    <property type="entry name" value="GatB_N"/>
    <property type="match status" value="1"/>
</dbReference>
<organism evidence="11">
    <name type="scientific">marine metagenome</name>
    <dbReference type="NCBI Taxonomy" id="408172"/>
    <lineage>
        <taxon>unclassified sequences</taxon>
        <taxon>metagenomes</taxon>
        <taxon>ecological metagenomes</taxon>
    </lineage>
</organism>
<dbReference type="Pfam" id="PF02637">
    <property type="entry name" value="GatB_Yqey"/>
    <property type="match status" value="1"/>
</dbReference>
<dbReference type="FunFam" id="1.10.10.410:FF:000001">
    <property type="entry name" value="Aspartyl/glutamyl-tRNA(Asn/Gln) amidotransferase subunit B"/>
    <property type="match status" value="1"/>
</dbReference>
<reference evidence="11" key="1">
    <citation type="submission" date="2018-05" db="EMBL/GenBank/DDBJ databases">
        <authorList>
            <person name="Lanie J.A."/>
            <person name="Ng W.-L."/>
            <person name="Kazmierczak K.M."/>
            <person name="Andrzejewski T.M."/>
            <person name="Davidsen T.M."/>
            <person name="Wayne K.J."/>
            <person name="Tettelin H."/>
            <person name="Glass J.I."/>
            <person name="Rusch D."/>
            <person name="Podicherti R."/>
            <person name="Tsui H.-C.T."/>
            <person name="Winkler M.E."/>
        </authorList>
    </citation>
    <scope>NUCLEOTIDE SEQUENCE</scope>
</reference>
<comment type="subunit">
    <text evidence="2">Heterotrimer of A, B and C subunits.</text>
</comment>
<comment type="similarity">
    <text evidence="1">Belongs to the GatB/GatE family. GatB subfamily.</text>
</comment>
<dbReference type="InterPro" id="IPR042114">
    <property type="entry name" value="GatB_C_1"/>
</dbReference>
<feature type="non-terminal residue" evidence="11">
    <location>
        <position position="1"/>
    </location>
</feature>
<evidence type="ECO:0000256" key="4">
    <source>
        <dbReference type="ARBA" id="ARBA00022741"/>
    </source>
</evidence>
<dbReference type="NCBIfam" id="NF004014">
    <property type="entry name" value="PRK05477.1-4"/>
    <property type="match status" value="1"/>
</dbReference>
<dbReference type="InterPro" id="IPR017959">
    <property type="entry name" value="Asn/Gln-tRNA_amidoTrfase_suB/E"/>
</dbReference>
<dbReference type="NCBIfam" id="TIGR00133">
    <property type="entry name" value="gatB"/>
    <property type="match status" value="1"/>
</dbReference>
<dbReference type="PROSITE" id="PS01234">
    <property type="entry name" value="GATB"/>
    <property type="match status" value="1"/>
</dbReference>
<evidence type="ECO:0000256" key="9">
    <source>
        <dbReference type="ARBA" id="ARBA00047913"/>
    </source>
</evidence>
<dbReference type="PANTHER" id="PTHR11659:SF0">
    <property type="entry name" value="GLUTAMYL-TRNA(GLN) AMIDOTRANSFERASE SUBUNIT B, MITOCHONDRIAL"/>
    <property type="match status" value="1"/>
</dbReference>
<evidence type="ECO:0000256" key="6">
    <source>
        <dbReference type="ARBA" id="ARBA00022917"/>
    </source>
</evidence>
<evidence type="ECO:0000256" key="7">
    <source>
        <dbReference type="ARBA" id="ARBA00024799"/>
    </source>
</evidence>
<keyword evidence="4" id="KW-0547">Nucleotide-binding</keyword>
<name>A0A382NA20_9ZZZZ</name>
<dbReference type="GO" id="GO:0005524">
    <property type="term" value="F:ATP binding"/>
    <property type="evidence" value="ECO:0007669"/>
    <property type="project" value="UniProtKB-KW"/>
</dbReference>
<evidence type="ECO:0000256" key="8">
    <source>
        <dbReference type="ARBA" id="ARBA00047380"/>
    </source>
</evidence>
<dbReference type="HAMAP" id="MF_00121">
    <property type="entry name" value="GatB"/>
    <property type="match status" value="1"/>
</dbReference>
<evidence type="ECO:0000256" key="3">
    <source>
        <dbReference type="ARBA" id="ARBA00022598"/>
    </source>
</evidence>
<dbReference type="InterPro" id="IPR017958">
    <property type="entry name" value="Gln-tRNA_amidoTrfase_suB_CS"/>
</dbReference>
<dbReference type="NCBIfam" id="NF004012">
    <property type="entry name" value="PRK05477.1-2"/>
    <property type="match status" value="1"/>
</dbReference>
<feature type="non-terminal residue" evidence="11">
    <location>
        <position position="372"/>
    </location>
</feature>
<dbReference type="GO" id="GO:0006412">
    <property type="term" value="P:translation"/>
    <property type="evidence" value="ECO:0007669"/>
    <property type="project" value="UniProtKB-KW"/>
</dbReference>
<dbReference type="SMART" id="SM00845">
    <property type="entry name" value="GatB_Yqey"/>
    <property type="match status" value="1"/>
</dbReference>
<dbReference type="InterPro" id="IPR004413">
    <property type="entry name" value="GatB"/>
</dbReference>
<comment type="catalytic activity">
    <reaction evidence="9">
        <text>L-glutamyl-tRNA(Gln) + L-glutamine + ATP + H2O = L-glutaminyl-tRNA(Gln) + L-glutamate + ADP + phosphate + H(+)</text>
        <dbReference type="Rhea" id="RHEA:17521"/>
        <dbReference type="Rhea" id="RHEA-COMP:9681"/>
        <dbReference type="Rhea" id="RHEA-COMP:9684"/>
        <dbReference type="ChEBI" id="CHEBI:15377"/>
        <dbReference type="ChEBI" id="CHEBI:15378"/>
        <dbReference type="ChEBI" id="CHEBI:29985"/>
        <dbReference type="ChEBI" id="CHEBI:30616"/>
        <dbReference type="ChEBI" id="CHEBI:43474"/>
        <dbReference type="ChEBI" id="CHEBI:58359"/>
        <dbReference type="ChEBI" id="CHEBI:78520"/>
        <dbReference type="ChEBI" id="CHEBI:78521"/>
        <dbReference type="ChEBI" id="CHEBI:456216"/>
    </reaction>
</comment>